<reference evidence="1" key="1">
    <citation type="submission" date="2014-09" db="EMBL/GenBank/DDBJ databases">
        <authorList>
            <person name="Magalhaes I.L.F."/>
            <person name="Oliveira U."/>
            <person name="Santos F.R."/>
            <person name="Vidigal T.H.D.A."/>
            <person name="Brescovit A.D."/>
            <person name="Santos A.J."/>
        </authorList>
    </citation>
    <scope>NUCLEOTIDE SEQUENCE</scope>
    <source>
        <tissue evidence="1">Shoot tissue taken approximately 20 cm above the soil surface</tissue>
    </source>
</reference>
<name>A0A0A9ER85_ARUDO</name>
<dbReference type="AlphaFoldDB" id="A0A0A9ER85"/>
<sequence length="85" mass="9683">MQILSITISKSHVRQDFVAECAVLSLQLPKQYHMQQFLQQNHTSCCSHQQQLYSGYIVVCDPQVHAQVPGILTTSEIYQQDPLPL</sequence>
<organism evidence="1">
    <name type="scientific">Arundo donax</name>
    <name type="common">Giant reed</name>
    <name type="synonym">Donax arundinaceus</name>
    <dbReference type="NCBI Taxonomy" id="35708"/>
    <lineage>
        <taxon>Eukaryota</taxon>
        <taxon>Viridiplantae</taxon>
        <taxon>Streptophyta</taxon>
        <taxon>Embryophyta</taxon>
        <taxon>Tracheophyta</taxon>
        <taxon>Spermatophyta</taxon>
        <taxon>Magnoliopsida</taxon>
        <taxon>Liliopsida</taxon>
        <taxon>Poales</taxon>
        <taxon>Poaceae</taxon>
        <taxon>PACMAD clade</taxon>
        <taxon>Arundinoideae</taxon>
        <taxon>Arundineae</taxon>
        <taxon>Arundo</taxon>
    </lineage>
</organism>
<accession>A0A0A9ER85</accession>
<dbReference type="EMBL" id="GBRH01197500">
    <property type="protein sequence ID" value="JAE00396.1"/>
    <property type="molecule type" value="Transcribed_RNA"/>
</dbReference>
<protein>
    <submittedName>
        <fullName evidence="1">Uncharacterized protein</fullName>
    </submittedName>
</protein>
<evidence type="ECO:0000313" key="1">
    <source>
        <dbReference type="EMBL" id="JAE00396.1"/>
    </source>
</evidence>
<proteinExistence type="predicted"/>
<reference evidence="1" key="2">
    <citation type="journal article" date="2015" name="Data Brief">
        <title>Shoot transcriptome of the giant reed, Arundo donax.</title>
        <authorList>
            <person name="Barrero R.A."/>
            <person name="Guerrero F.D."/>
            <person name="Moolhuijzen P."/>
            <person name="Goolsby J.A."/>
            <person name="Tidwell J."/>
            <person name="Bellgard S.E."/>
            <person name="Bellgard M.I."/>
        </authorList>
    </citation>
    <scope>NUCLEOTIDE SEQUENCE</scope>
    <source>
        <tissue evidence="1">Shoot tissue taken approximately 20 cm above the soil surface</tissue>
    </source>
</reference>